<evidence type="ECO:0000256" key="1">
    <source>
        <dbReference type="SAM" id="MobiDB-lite"/>
    </source>
</evidence>
<proteinExistence type="predicted"/>
<dbReference type="OrthoDB" id="9815894at2"/>
<dbReference type="SUPFAM" id="SSF48452">
    <property type="entry name" value="TPR-like"/>
    <property type="match status" value="1"/>
</dbReference>
<evidence type="ECO:0008006" key="5">
    <source>
        <dbReference type="Google" id="ProtNLM"/>
    </source>
</evidence>
<evidence type="ECO:0000256" key="2">
    <source>
        <dbReference type="SAM" id="Phobius"/>
    </source>
</evidence>
<keyword evidence="2" id="KW-0812">Transmembrane</keyword>
<accession>A0A3R7FC36</accession>
<organism evidence="3 4">
    <name type="scientific">Paraburkholderia fungorum</name>
    <dbReference type="NCBI Taxonomy" id="134537"/>
    <lineage>
        <taxon>Bacteria</taxon>
        <taxon>Pseudomonadati</taxon>
        <taxon>Pseudomonadota</taxon>
        <taxon>Betaproteobacteria</taxon>
        <taxon>Burkholderiales</taxon>
        <taxon>Burkholderiaceae</taxon>
        <taxon>Paraburkholderia</taxon>
    </lineage>
</organism>
<evidence type="ECO:0000313" key="3">
    <source>
        <dbReference type="EMBL" id="RKF50892.1"/>
    </source>
</evidence>
<protein>
    <recommendedName>
        <fullName evidence="5">Tetratricopeptide repeat-containing protein</fullName>
    </recommendedName>
</protein>
<dbReference type="InterPro" id="IPR011990">
    <property type="entry name" value="TPR-like_helical_dom_sf"/>
</dbReference>
<dbReference type="AlphaFoldDB" id="A0A3R7FC36"/>
<dbReference type="Proteomes" id="UP000283709">
    <property type="component" value="Unassembled WGS sequence"/>
</dbReference>
<keyword evidence="2" id="KW-1133">Transmembrane helix</keyword>
<name>A0A3R7FC36_9BURK</name>
<dbReference type="EMBL" id="MCAS01000001">
    <property type="protein sequence ID" value="RKF50892.1"/>
    <property type="molecule type" value="Genomic_DNA"/>
</dbReference>
<comment type="caution">
    <text evidence="3">The sequence shown here is derived from an EMBL/GenBank/DDBJ whole genome shotgun (WGS) entry which is preliminary data.</text>
</comment>
<reference evidence="3 4" key="1">
    <citation type="submission" date="2016-07" db="EMBL/GenBank/DDBJ databases">
        <title>Genome analysis of Burkholderia fungorum ES3-20.</title>
        <authorList>
            <person name="Xu D."/>
            <person name="Yao R."/>
            <person name="Zheng S."/>
        </authorList>
    </citation>
    <scope>NUCLEOTIDE SEQUENCE [LARGE SCALE GENOMIC DNA]</scope>
    <source>
        <strain evidence="3 4">ES3-20</strain>
    </source>
</reference>
<feature type="compositionally biased region" description="Basic residues" evidence="1">
    <location>
        <begin position="16"/>
        <end position="29"/>
    </location>
</feature>
<feature type="region of interest" description="Disordered" evidence="1">
    <location>
        <begin position="1"/>
        <end position="29"/>
    </location>
</feature>
<dbReference type="Gene3D" id="1.25.40.10">
    <property type="entry name" value="Tetratricopeptide repeat domain"/>
    <property type="match status" value="1"/>
</dbReference>
<dbReference type="RefSeq" id="WP_120342519.1">
    <property type="nucleotide sequence ID" value="NZ_MCAS01000001.1"/>
</dbReference>
<feature type="transmembrane region" description="Helical" evidence="2">
    <location>
        <begin position="38"/>
        <end position="59"/>
    </location>
</feature>
<keyword evidence="2" id="KW-0472">Membrane</keyword>
<gene>
    <name evidence="3" type="ORF">BCY88_01590</name>
</gene>
<sequence length="436" mass="48833">MPVPTQDPFSSDGRTVFRRRPAKKRRSRSIPQIAKRKVLPWITLVLGLLLGIGVVVSIYEGVYQPDGFTITTIDVPKTLLERGLSSTAVSERLSDNLQKIVADASQQLQGPPREPPDITIPTTGMSTQKFVAWINSYLPDSWHHSINGEIISNDLTDKSFTVAFRMNGRALRTQTIYANDINRGLDHAMRQISMDIMEKIDLYLATTAFIVDGRYDEAEDRVDEILSTYPPDSHKIQAAWNLKGYLAEKHWDTVAAKKYYRIANTSTSMDNLAGIEFNECMNGSATCDLEEIKSIYQKAVDLKPESAYAHYALGNYLYETGFVVCDSEKRKNVYLQSERELSNAIHLDGTDANAYAGMGLINYFKYDSSGRSVSLGYLAAAVRRNATDDNRKSQLSLLRIIEQDPRAKLFAARNGEDNMLRNVAARDSTCANGESR</sequence>
<evidence type="ECO:0000313" key="4">
    <source>
        <dbReference type="Proteomes" id="UP000283709"/>
    </source>
</evidence>